<sequence length="360" mass="39047">MPILLTRSRLFGLLARLQTAKTLWGPCFEVNMMLPMALALATAPLHWPAPRLEKPQTILLNAGPTVTRLDANKDYVLKLPSVVKRGSTVILGGRNVILIGGHISVPESDKMRRAIYIKGATGTVHIEGVLISNPDGGEFDAIAIAAPDATVQVERVRVEGLQGTQATFHSDVIQPWGGVRELRVDQLTATSGYQGIQLPDMHGGKETGLVSLSRVNLRYTAPVKPQFSDGKPNKGGFLLWTIQGRNCALNTRMVLRDVYIVQNSLRSPETAVWPPANSQIDCASAVDHARQRVMFRNLPIDGTVTLGEPPHGDFVPAGVAGESYRSREPVADAEEGPGGMLENWGRKLYAFLAATLKRLG</sequence>
<dbReference type="RefSeq" id="WP_169495470.1">
    <property type="nucleotide sequence ID" value="NZ_JABBGM010000026.1"/>
</dbReference>
<evidence type="ECO:0000313" key="2">
    <source>
        <dbReference type="Proteomes" id="UP000583556"/>
    </source>
</evidence>
<protein>
    <submittedName>
        <fullName evidence="1">Uncharacterized protein</fullName>
    </submittedName>
</protein>
<organism evidence="1 2">
    <name type="scientific">Novosphingobium olei</name>
    <dbReference type="NCBI Taxonomy" id="2728851"/>
    <lineage>
        <taxon>Bacteria</taxon>
        <taxon>Pseudomonadati</taxon>
        <taxon>Pseudomonadota</taxon>
        <taxon>Alphaproteobacteria</taxon>
        <taxon>Sphingomonadales</taxon>
        <taxon>Sphingomonadaceae</taxon>
        <taxon>Novosphingobium</taxon>
    </lineage>
</organism>
<keyword evidence="2" id="KW-1185">Reference proteome</keyword>
<evidence type="ECO:0000313" key="1">
    <source>
        <dbReference type="EMBL" id="NML96281.1"/>
    </source>
</evidence>
<dbReference type="EMBL" id="JABBGM010000026">
    <property type="protein sequence ID" value="NML96281.1"/>
    <property type="molecule type" value="Genomic_DNA"/>
</dbReference>
<name>A0A7Y0BTH7_9SPHN</name>
<dbReference type="Proteomes" id="UP000583556">
    <property type="component" value="Unassembled WGS sequence"/>
</dbReference>
<dbReference type="AlphaFoldDB" id="A0A7Y0BTH7"/>
<accession>A0A7Y0BTH7</accession>
<gene>
    <name evidence="1" type="ORF">HHL27_21800</name>
</gene>
<proteinExistence type="predicted"/>
<reference evidence="1 2" key="1">
    <citation type="submission" date="2020-04" db="EMBL/GenBank/DDBJ databases">
        <title>Novosphingobium sp. TW-4 isolated from soil.</title>
        <authorList>
            <person name="Dahal R.H."/>
            <person name="Chaudhary D.K."/>
        </authorList>
    </citation>
    <scope>NUCLEOTIDE SEQUENCE [LARGE SCALE GENOMIC DNA]</scope>
    <source>
        <strain evidence="1 2">TW-4</strain>
    </source>
</reference>
<comment type="caution">
    <text evidence="1">The sequence shown here is derived from an EMBL/GenBank/DDBJ whole genome shotgun (WGS) entry which is preliminary data.</text>
</comment>